<evidence type="ECO:0000313" key="4">
    <source>
        <dbReference type="Proteomes" id="UP000078284"/>
    </source>
</evidence>
<evidence type="ECO:0000256" key="1">
    <source>
        <dbReference type="SAM" id="MobiDB-lite"/>
    </source>
</evidence>
<sequence length="371" mass="41723">MEESQPLTDSSPDPPTSAWPFTMCFGGTRNSNGQPDAKSEASAILDRITGWDLVRGRRWNLGQVQNWAVLQLNISSANYREARPAQVNRCCAPCWLFKERRGLWEGIGLGARFKAGKISGDGSRMGKREKAGRSKKDKGVVKETLVSDETQVIEETRVETTKDGTNPAGTVAGQDSPVHQDPENSDASDGKENPDAIPSSQEQWDMMKAMMAQMATLAKSLVSDPVPQAIENPRDGDSGVVEVIPPSHSSRKKGDYLNLLEHVSKLGTRHFYGSSDSIVVDEWRSRLNRNFNSSRCPEDYRKYTAIHFLEGEAHNWWLTVEKRKGDQIQTSSDFEEEFNKKFFPPEAWTDLSVPTWTWYKVTKRCMNMTKN</sequence>
<organism evidence="3 4">
    <name type="scientific">Arabidopsis thaliana</name>
    <name type="common">Mouse-ear cress</name>
    <dbReference type="NCBI Taxonomy" id="3702"/>
    <lineage>
        <taxon>Eukaryota</taxon>
        <taxon>Viridiplantae</taxon>
        <taxon>Streptophyta</taxon>
        <taxon>Embryophyta</taxon>
        <taxon>Tracheophyta</taxon>
        <taxon>Spermatophyta</taxon>
        <taxon>Magnoliopsida</taxon>
        <taxon>eudicotyledons</taxon>
        <taxon>Gunneridae</taxon>
        <taxon>Pentapetalae</taxon>
        <taxon>rosids</taxon>
        <taxon>malvids</taxon>
        <taxon>Brassicales</taxon>
        <taxon>Brassicaceae</taxon>
        <taxon>Camelineae</taxon>
        <taxon>Arabidopsis</taxon>
    </lineage>
</organism>
<feature type="region of interest" description="Disordered" evidence="1">
    <location>
        <begin position="1"/>
        <end position="21"/>
    </location>
</feature>
<feature type="compositionally biased region" description="Basic and acidic residues" evidence="1">
    <location>
        <begin position="178"/>
        <end position="194"/>
    </location>
</feature>
<dbReference type="EMBL" id="LUHQ01000026">
    <property type="protein sequence ID" value="OAO89088.1"/>
    <property type="molecule type" value="Genomic_DNA"/>
</dbReference>
<dbReference type="AlphaFoldDB" id="A0A178U5B4"/>
<reference evidence="4" key="1">
    <citation type="journal article" date="2016" name="Proc. Natl. Acad. Sci. U.S.A.">
        <title>Chromosome-level assembly of Arabidopsis thaliana Ler reveals the extent of translocation and inversion polymorphisms.</title>
        <authorList>
            <person name="Zapata L."/>
            <person name="Ding J."/>
            <person name="Willing E.M."/>
            <person name="Hartwig B."/>
            <person name="Bezdan D."/>
            <person name="Jiao W.B."/>
            <person name="Patel V."/>
            <person name="Velikkakam James G."/>
            <person name="Koornneef M."/>
            <person name="Ossowski S."/>
            <person name="Schneeberger K."/>
        </authorList>
    </citation>
    <scope>NUCLEOTIDE SEQUENCE [LARGE SCALE GENOMIC DNA]</scope>
    <source>
        <strain evidence="4">cv. Landsberg erecta</strain>
    </source>
</reference>
<accession>A0A178U5B4</accession>
<feature type="compositionally biased region" description="Basic and acidic residues" evidence="1">
    <location>
        <begin position="124"/>
        <end position="141"/>
    </location>
</feature>
<dbReference type="Proteomes" id="UP000078284">
    <property type="component" value="Unassembled WGS sequence"/>
</dbReference>
<feature type="domain" description="Retrotransposon gag" evidence="2">
    <location>
        <begin position="305"/>
        <end position="351"/>
    </location>
</feature>
<evidence type="ECO:0000259" key="2">
    <source>
        <dbReference type="Pfam" id="PF03732"/>
    </source>
</evidence>
<dbReference type="InterPro" id="IPR005162">
    <property type="entry name" value="Retrotrans_gag_dom"/>
</dbReference>
<protein>
    <recommendedName>
        <fullName evidence="2">Retrotransposon gag domain-containing protein</fullName>
    </recommendedName>
</protein>
<evidence type="ECO:0000313" key="3">
    <source>
        <dbReference type="EMBL" id="OAO89088.1"/>
    </source>
</evidence>
<dbReference type="Pfam" id="PF03732">
    <property type="entry name" value="Retrotrans_gag"/>
    <property type="match status" value="1"/>
</dbReference>
<proteinExistence type="predicted"/>
<feature type="region of interest" description="Disordered" evidence="1">
    <location>
        <begin position="119"/>
        <end position="198"/>
    </location>
</feature>
<name>A0A178U5B4_ARATH</name>
<gene>
    <name evidence="3" type="ORF">AXX17_ATUG04660</name>
</gene>
<comment type="caution">
    <text evidence="3">The sequence shown here is derived from an EMBL/GenBank/DDBJ whole genome shotgun (WGS) entry which is preliminary data.</text>
</comment>